<evidence type="ECO:0000313" key="2">
    <source>
        <dbReference type="Proteomes" id="UP000268230"/>
    </source>
</evidence>
<evidence type="ECO:0000313" key="1">
    <source>
        <dbReference type="EMBL" id="AZL67014.1"/>
    </source>
</evidence>
<protein>
    <submittedName>
        <fullName evidence="1">Uncharacterized protein</fullName>
    </submittedName>
</protein>
<dbReference type="OrthoDB" id="9796370at2"/>
<sequence>MRVTSSHIVNWASTQAKEAQTDLPRWVRRLCFDPQTTRQLSFPAGDSTYVPGWDGTLFSERGNAWVPSGASRWEIGCDQNVLGKANGDYQKRTEQISEAERSACTFVFVTPRRWVKKLDWVAEQCSKGEWAGVRAYDADDLEQWLEQNPAVALQFAEELGLSGWGVVSLSRYWDSWARQCRPPITPEALFMDRTQVFDALVEKIQTTNTSSSSIQPLVIRADSVEEAVAFTVAMVMTSRDLQDHAMVVTEPQGWRYVEANPQLRIVIAARTEIALNPILREHLHVIVPHATGDLVGKPEGDELALERPNIYEFEKALITIGMEESDAKRYALTTGRSWTVLRRQRAINPAIQQPPWLLTPQSASLPLLCLLGAWYADTAADRQVVERLAARPYEEIERDLRQLARLDDAPVLNIGAVWKAKSPLELLDQCGDRITSGQLDRFFAIAREMLSTPDPQLELPEDDRWMAQVHGKVHPHSGLLFESICDSLMKLAVRGSEQVGIQALDIEERVSRLIHELLDKADGQRWLSLASYLPTLAEAAPDEFLRVVQRSLRMSDAPVTRLISESSNSGLAGRCWHSGLLWALETLGWAPRRLAPVALILAQLSHVPMKGNWGNKPSGSLFGLFRSWLPQTAASLPERIKVLNLLIDRDDEAAFGILRKIVAVGQQTAFPAHRPKWREDDAGAGRGVTYDEMHEMLDFAREKLLQLSEGKAPRIVSLLQETTFRDREELPRMLALIEPFTLSAAQDEDRETIRVALRQIIHWHRNYDDAPANELNEWLSPAEAYYDQLAPQDLVTRHRWLFDSHWLELPIRERDDDSWERGNAITQKRISALTEIYQVQCMDGIENLIRVCAEPSTVGATLARVVWNDVFWPEWITTKGEDFSIGMPLSLCIAGFLQTLPTPASGELLQAVIGISKKDAWRPEKLARALTLATPNQETWQLVEACGPEVSAAYWQGVRLYNRSNDKDLEFVLERLLVAKRPLSALLYCQYSLEQTDPTQLFSALQQLLHGEVEDGLKLESWHLEKMIVRLEESDEIDKMALIHLEFGLFPLLRYGREVKANALYEGVMSQPELFKELICLLYKPEHGDREEPTEGSKAAAERAWSILHSCKRLPGTQSDGSIRGDIFNKFINETRDLCSLADRPTMCDQTLGQILAHAPADDDGTWPFTPVRELLDNPELEEMRIGFCIGTSNKRGVTSRLPLDGGGQERALATYFRDQARRVQHSHPVVATMLEEIAKGYERHGKREDIEANLRKESF</sequence>
<organism evidence="1 2">
    <name type="scientific">Pseudomonas entomophila</name>
    <dbReference type="NCBI Taxonomy" id="312306"/>
    <lineage>
        <taxon>Bacteria</taxon>
        <taxon>Pseudomonadati</taxon>
        <taxon>Pseudomonadota</taxon>
        <taxon>Gammaproteobacteria</taxon>
        <taxon>Pseudomonadales</taxon>
        <taxon>Pseudomonadaceae</taxon>
        <taxon>Pseudomonas</taxon>
    </lineage>
</organism>
<gene>
    <name evidence="1" type="ORF">EJA05_04375</name>
</gene>
<dbReference type="AlphaFoldDB" id="A0A3Q8TS95"/>
<proteinExistence type="predicted"/>
<dbReference type="EMBL" id="CP034338">
    <property type="protein sequence ID" value="AZL67014.1"/>
    <property type="molecule type" value="Genomic_DNA"/>
</dbReference>
<reference evidence="1 2" key="1">
    <citation type="submission" date="2018-12" db="EMBL/GenBank/DDBJ databases">
        <authorList>
            <person name="Li S."/>
            <person name="Yang R."/>
            <person name="Chen G."/>
            <person name="Zou L."/>
            <person name="Zhang C."/>
            <person name="Chen Y."/>
            <person name="Liu Z."/>
            <person name="Li Y."/>
            <person name="Yan Y."/>
            <person name="Huang M."/>
            <person name="Chen T."/>
        </authorList>
    </citation>
    <scope>NUCLEOTIDE SEQUENCE [LARGE SCALE GENOMIC DNA]</scope>
    <source>
        <strain evidence="1 2">1257</strain>
    </source>
</reference>
<accession>A0A3Q8TS95</accession>
<dbReference type="Proteomes" id="UP000268230">
    <property type="component" value="Chromosome"/>
</dbReference>
<name>A0A3Q8TS95_9PSED</name>
<dbReference type="KEGG" id="pory:EJA05_04375"/>